<dbReference type="GO" id="GO:0004315">
    <property type="term" value="F:3-oxoacyl-[acyl-carrier-protein] synthase activity"/>
    <property type="evidence" value="ECO:0007669"/>
    <property type="project" value="InterPro"/>
</dbReference>
<name>A0A1L9NL05_ASPTC</name>
<dbReference type="Gene3D" id="3.40.47.10">
    <property type="match status" value="1"/>
</dbReference>
<evidence type="ECO:0000256" key="6">
    <source>
        <dbReference type="ARBA" id="ARBA00023268"/>
    </source>
</evidence>
<feature type="region of interest" description="Disordered" evidence="10">
    <location>
        <begin position="1"/>
        <end position="35"/>
    </location>
</feature>
<feature type="compositionally biased region" description="Low complexity" evidence="10">
    <location>
        <begin position="2362"/>
        <end position="2375"/>
    </location>
</feature>
<dbReference type="InterPro" id="IPR045851">
    <property type="entry name" value="AMP-bd_C_sf"/>
</dbReference>
<dbReference type="Proteomes" id="UP000184304">
    <property type="component" value="Unassembled WGS sequence"/>
</dbReference>
<dbReference type="Gene3D" id="3.30.70.3290">
    <property type="match status" value="1"/>
</dbReference>
<gene>
    <name evidence="14" type="ORF">ASPTUDRAFT_137648</name>
</gene>
<evidence type="ECO:0000256" key="1">
    <source>
        <dbReference type="ARBA" id="ARBA00022450"/>
    </source>
</evidence>
<dbReference type="Pfam" id="PF08659">
    <property type="entry name" value="KR"/>
    <property type="match status" value="1"/>
</dbReference>
<evidence type="ECO:0000259" key="11">
    <source>
        <dbReference type="PROSITE" id="PS50075"/>
    </source>
</evidence>
<dbReference type="InterPro" id="IPR014030">
    <property type="entry name" value="Ketoacyl_synth_N"/>
</dbReference>
<dbReference type="Pfam" id="PF21089">
    <property type="entry name" value="PKS_DH_N"/>
    <property type="match status" value="1"/>
</dbReference>
<keyword evidence="6" id="KW-0511">Multifunctional enzyme</keyword>
<evidence type="ECO:0000259" key="12">
    <source>
        <dbReference type="PROSITE" id="PS52004"/>
    </source>
</evidence>
<dbReference type="InterPro" id="IPR036291">
    <property type="entry name" value="NAD(P)-bd_dom_sf"/>
</dbReference>
<feature type="domain" description="Carrier" evidence="11">
    <location>
        <begin position="3420"/>
        <end position="3496"/>
    </location>
</feature>
<dbReference type="Gene3D" id="3.30.300.30">
    <property type="match status" value="1"/>
</dbReference>
<keyword evidence="4" id="KW-0808">Transferase</keyword>
<organism evidence="14 15">
    <name type="scientific">Aspergillus tubingensis (strain CBS 134.48)</name>
    <dbReference type="NCBI Taxonomy" id="767770"/>
    <lineage>
        <taxon>Eukaryota</taxon>
        <taxon>Fungi</taxon>
        <taxon>Dikarya</taxon>
        <taxon>Ascomycota</taxon>
        <taxon>Pezizomycotina</taxon>
        <taxon>Eurotiomycetes</taxon>
        <taxon>Eurotiomycetidae</taxon>
        <taxon>Eurotiales</taxon>
        <taxon>Aspergillaceae</taxon>
        <taxon>Aspergillus</taxon>
        <taxon>Aspergillus subgen. Circumdati</taxon>
    </lineage>
</organism>
<dbReference type="SUPFAM" id="SSF50129">
    <property type="entry name" value="GroES-like"/>
    <property type="match status" value="1"/>
</dbReference>
<evidence type="ECO:0000256" key="3">
    <source>
        <dbReference type="ARBA" id="ARBA00022598"/>
    </source>
</evidence>
<dbReference type="GO" id="GO:0016491">
    <property type="term" value="F:oxidoreductase activity"/>
    <property type="evidence" value="ECO:0007669"/>
    <property type="project" value="InterPro"/>
</dbReference>
<feature type="domain" description="Carrier" evidence="11">
    <location>
        <begin position="2266"/>
        <end position="2345"/>
    </location>
</feature>
<evidence type="ECO:0000256" key="5">
    <source>
        <dbReference type="ARBA" id="ARBA00022857"/>
    </source>
</evidence>
<dbReference type="EMBL" id="KV878176">
    <property type="protein sequence ID" value="OJI90000.1"/>
    <property type="molecule type" value="Genomic_DNA"/>
</dbReference>
<sequence length="3934" mass="430791">MAGDLRGRRTSQEPEVSTKESSPGFSPFESASSVTSIDGPNPAVLVGYACRVAGADRPSKLWENIVQQKDVRCKMPADRFNVDNFFHPDGTHKGTTNAKYGYYLDQDLGHFDRSFFRISGKEAEAMDPQQRLILEVVYEALEDAGITLEEINGSRTSVLCGSFTNDYNAMLTKDLEHYPSYTVTGTGNAILSNRVSYVFNLQGMSLTIDTACSSSLVAFHLGAQSVQSGDCDTSIIVGSALHFDPNIFITMTDLGMLSEEGRSRAFAAGVKGYARGDGVCAVILRGQRQAELHGDDIRAVVRATGSNHDGTKQGITLPSAAGQEELIRKTYQSAGLDPADTTYVEAHGTGTGRGDPLETEALGTVFGSKRRQQPLYVGSIKSNIGHTEGASGLAGIIKATMALEKGQIPPNMHFKVPNPDIKFDEWQIQVPTQLVEFPLNAHGHRRVSINSFGYGGANAHVVLEDYRPHTIQERPPIAIPAAFKAAAHERPFLVPLTSHTDKAGNLWTEKLVEYLDKHEGCDVADLALSLSTSRSMHAQRSYAIGKNATSIKDSLRKVPAWTKANKQSPRLGFVFTGQGAQWYAMGRQLMQESPIFLQTLQRTDQVLKALPDGPQWSVVEELSRTKEDSQLSQTHLSQPICTALQLAILELLKSWGVEPTAVVGHSSGEIGAAYAAGILSFESAMYAAYYRGLHMSSGAAQAGPDAVPGAMMAVGLGETEALAELEAYKGRAVIAAVNSPSSVTLSGDEDAIIEVQKNLEARKIFARRLQVAQAFHSHHMFPLAPAYAKALNDCPGFSSQPSDKARMFSSVTARVADADQMGAEYWTSNMTGTVRFSDALVGILLDDSENQNVDVLVEIGPHPALKGPARQVMKSLNMDLPYFASLTRGTPDYDGILGLAGQLFQVGYPVDLPAVNSDAYLSESGLVGISPRGRRLKDLPSYAWDHSERYWAETRLIHNHRLRTHRHSLLGHQMAGSIDNHVRWRNYLRLRELPWLADHVIDGKVLFPAAGYMSLAFEAVARTRRGIQPAQGFALRNVSIKAALVLDDSDMGTESIVDLQPQVTSAMSRSDTWYEFKIFSYDGQYNCTEHCSGLVAVDQPSTILAAPDRDQRLKSSTASAPVSRYYRHLSDIGLQYGDEFRLLTGSIESGPGFACASLTFSPDQYAQQPADVTFVHPTMLDATFHTIFPALEQVLGHDLDSAFIPTFVESCHIYPTMLTLKDTVGPQEVWVDTATQQSGFRSAISQLHVEMATTGQPLLAFSGLRVTSLGSGNDSNDRSLFFRTRWQVAFDQLSPDTPRLAKTSRAELVDMFVHQHPNTKILHVTNGVEETEQVLQALSGPSQERRRIKSLTPITADGGCSAGEAWEQLAGRWPGLVLLEEPAEQVYDLAVITAPTSRSVVPFLKQNGQVIAPLGFSEPQLERRLQTDQASVWKTATTAPDESSSRPLVIVHASPPSSRTVDLISRLGASLKHRPTSCIGFNEVSKMSLVDADVVVLASLDSPLFIMRDSTSESVFDAARALLLRPQLNLVWLLEGATDQVPENPVSAMIIGLMRVARIENEGSRIVTLDVPVKSSPNSVVPFITQLLNRDIVDEEWSLREHTLFIPRIEADDALNAKVRGGVSSGPKLESFSRQRPIKLTVGQVGRLESLVWEDDDEMLQDNLGPDEVEIEVKASTVSARDVAAATGAIDDYRLGDECAGLVRRVGNLVDPTKFQPGDKVLAIRPGQGAHRSVVRNPASCCFRLGPMPFEDAAALPQILVTPYYALIEIARLQAKESVLIHAAGSGVGQMAVQIAQMVGASIIATASSEAERSLLTKRYGLSADRIFSSQDLSFVDGVQKLTSGRGVDVVLNSLTGKLLHGSWRCVAAFGRFVEIGTHDIRENAMLEMAPFQRNVLFAAVDLVNLYATDQALGARLFQEVCDLCHVGKLGLPETIRGVSYSDAPQAFRLVQTGEHIGQVVLVAREDTQVPVRPATWSRRANQFHPDKTYLLAGGLGGLGRTLAEWMLQRNAKHLVFLSRSGESRAEAKATVSWLRAHGIDVTVYKGDVANPADVQACVGGIRNLGGVFHAAMVLADAALENMTYAQWHQCVQPKVNGAFNLHQATKSLPLDFFVTFSSVSACFGTRSQGNYAAANTYLDALMRYRRQIGLPASTMNCGRITGMGVAAEAAALERFMEQEGFDGVNGQELMQQVEEAVFGDGQSQVVSDRGVDLYQTITGVILTRDDVYWASHSLFKNLYQNHDFDRHSGQKPGEVSLPVLFAQTTDPEQRAGLLLERFVEKLAVSLGASKESLKPADPIYGLDSLLAVDLRNWFTKSLGVDVALFDVMGAPSIRVLIEKAVRLYGEQEKKTGQSAPKKADNAAASASSSSSPGSSGNGTTIGIPTADVSRPLPLSTFQHRLWFAHSFAEDKSFLNIPVTMHLRGTPDLSLVRQTLFELQARNPILRTAYQEGDEYAEQTVLPPSPLTVKFRDVSAAENPTEALQALVSTLKRIQLNIEIGELIDATLVKVTPGNYALVLIMHHICTDRANTDPLLTQISTLYDTLRSGRSLNSLPAPKINYADFTLWHNQLLESESMASHIDYWRRTLAGIPVASPLLPFALTERPAVDDYSREKLTVQIDASQLKRIKRICTQAQSSPFQFIFSAFRAFLYRFTEDPDLTMLMVDGNRPHADFSDLLGFFVNMTPIRCQDACVGTFEQLLRTMSGRIREAMSHSMVPFDVIVSETKVPRSLGHSPLGQVMVNYQQPEGQAVYQAGDFVLHKLEAENMPSACELSLEAREDAEHMLQLQLEYSTTLYGAEDMQRFFENFHTFLCSLIQDHRQPIPSVPLAGASEIERLSIQFWNHPLRPHSWQDTSIIGRVLGFADTQPTAVAASTSEGESITYRDLVFAARRLAFSLQDAGIRPGQHVAILAEPGIPFVVSMLGILFNRCGYLPMDSTMAVGRLAFIADDSEMGLLLFDEACRGLASQVRAQSQGTYALLSIRDATATCVLSDVHHPLPGDPCYMLYTSGSTGTPKGVRLSQTNLFEMLAAVQQHFDFNSRDRFLHQISPSFDLSVGELWSALTVGGQLCIATKATRRNPVQLGDYIREAAVTFTYFTPTQMALVLEHNGAALAANSNYRISLLCGERLPARLADAFHKLGTSATLYNCWGPTEAVVQTTVHRCDGPMAEQLNIPIGYALGNCRHYIVDAAMNPLPPGFVGEICIGGPQVAQGYWNRPEVNRKQFVRNPFCSLDDEERGWTMLFRTGDRGRFLPDGQLEFLGRISGDKQVKLRGLRIDLGEIEHVLHRESFTSEGQGIVDLAVVARTEDEDPASLTDDRQLIAFIVPKKPLSTSHDKAAYAVLLQARAKSSLNDYMLPSAYQFLDALPTTTSGKTDRRSLLTCPVELTRPIQKAADSPASSSANPTASGQTKQSAPQKGRAETLDAVRRAWQAILKLDAPPEPTSHFFQMGGQSLLFLRLQGRLRREYQVTLSLQDMIQEPTPKRIADLIDRQLGGADAPSEEETKNDDNKAKAKKAMSSHSAEAIDWTAETTLPMDDRFHPSESHPPAAVTNLLLTGADSFSGVHLLAHLLTQRPGVTVYVLGSYAPLDHGQIFQKFMEYKLLNGALTPERILTGIQVVPGFLAHESHFGLAAADFQRLAISIHAIYHLASEVSLLKTYHDLKHLNTTSALTLIELANLGARGSRIHYLSTWSVPHLQSWEQSQRNFSSIQVDEISPIHFAPPATVDNGYFKTRWATEMLLTRAAARGFPVTIYRSSAISGNTVTGVPSSDQDIVRGLVMDMVRHGVVPQAGTSDVPFVVDFIPVNYLADVLGYLTAVHDTTRPAGLEVLHITNPKPLSLDQLPRLAAAIRGDGQSARSVSVEGWLEALEQAVGEDEQLRLETLRNYFLNGHNMFALNCRKANALLAEKKDLVACPPVDENYLRDLWMGTA</sequence>
<evidence type="ECO:0000256" key="2">
    <source>
        <dbReference type="ARBA" id="ARBA00022553"/>
    </source>
</evidence>
<dbReference type="SMART" id="SM00823">
    <property type="entry name" value="PKS_PP"/>
    <property type="match status" value="2"/>
</dbReference>
<comment type="similarity">
    <text evidence="8">In the C-terminal section; belongs to the NRP synthetase family.</text>
</comment>
<evidence type="ECO:0000256" key="4">
    <source>
        <dbReference type="ARBA" id="ARBA00022679"/>
    </source>
</evidence>
<evidence type="ECO:0000259" key="13">
    <source>
        <dbReference type="PROSITE" id="PS52019"/>
    </source>
</evidence>
<dbReference type="STRING" id="767770.A0A1L9NL05"/>
<feature type="region of interest" description="Disordered" evidence="10">
    <location>
        <begin position="3393"/>
        <end position="3425"/>
    </location>
</feature>
<dbReference type="InterPro" id="IPR001242">
    <property type="entry name" value="Condensation_dom"/>
</dbReference>
<dbReference type="InterPro" id="IPR023213">
    <property type="entry name" value="CAT-like_dom_sf"/>
</dbReference>
<dbReference type="SMART" id="SM00826">
    <property type="entry name" value="PKS_DH"/>
    <property type="match status" value="1"/>
</dbReference>
<dbReference type="Pfam" id="PF00107">
    <property type="entry name" value="ADH_zinc_N"/>
    <property type="match status" value="1"/>
</dbReference>
<dbReference type="PROSITE" id="PS00606">
    <property type="entry name" value="KS3_1"/>
    <property type="match status" value="1"/>
</dbReference>
<dbReference type="InterPro" id="IPR020841">
    <property type="entry name" value="PKS_Beta-ketoAc_synthase_dom"/>
</dbReference>
<dbReference type="Gene3D" id="3.40.50.720">
    <property type="entry name" value="NAD(P)-binding Rossmann-like Domain"/>
    <property type="match status" value="4"/>
</dbReference>
<dbReference type="GO" id="GO:0016874">
    <property type="term" value="F:ligase activity"/>
    <property type="evidence" value="ECO:0007669"/>
    <property type="project" value="UniProtKB-KW"/>
</dbReference>
<dbReference type="CDD" id="cd05195">
    <property type="entry name" value="enoyl_red"/>
    <property type="match status" value="1"/>
</dbReference>
<feature type="domain" description="Ketosynthase family 3 (KS3)" evidence="12">
    <location>
        <begin position="40"/>
        <end position="465"/>
    </location>
</feature>
<dbReference type="CDD" id="cd00833">
    <property type="entry name" value="PKS"/>
    <property type="match status" value="1"/>
</dbReference>
<dbReference type="InterPro" id="IPR036736">
    <property type="entry name" value="ACP-like_sf"/>
</dbReference>
<dbReference type="InterPro" id="IPR018201">
    <property type="entry name" value="Ketoacyl_synth_AS"/>
</dbReference>
<dbReference type="NCBIfam" id="TIGR01733">
    <property type="entry name" value="AA-adenyl-dom"/>
    <property type="match status" value="1"/>
</dbReference>
<dbReference type="InterPro" id="IPR013154">
    <property type="entry name" value="ADH-like_N"/>
</dbReference>
<dbReference type="GO" id="GO:0005737">
    <property type="term" value="C:cytoplasm"/>
    <property type="evidence" value="ECO:0007669"/>
    <property type="project" value="TreeGrafter"/>
</dbReference>
<protein>
    <recommendedName>
        <fullName evidence="16">Carrier domain-containing protein</fullName>
    </recommendedName>
</protein>
<dbReference type="InterPro" id="IPR013120">
    <property type="entry name" value="FAR_NAD-bd"/>
</dbReference>
<dbReference type="InterPro" id="IPR050091">
    <property type="entry name" value="PKS_NRPS_Biosynth_Enz"/>
</dbReference>
<dbReference type="Pfam" id="PF14765">
    <property type="entry name" value="PS-DH"/>
    <property type="match status" value="1"/>
</dbReference>
<dbReference type="Gene3D" id="1.10.1200.10">
    <property type="entry name" value="ACP-like"/>
    <property type="match status" value="1"/>
</dbReference>
<dbReference type="InterPro" id="IPR042104">
    <property type="entry name" value="PKS_dehydratase_sf"/>
</dbReference>
<dbReference type="InterPro" id="IPR057326">
    <property type="entry name" value="KR_dom"/>
</dbReference>
<dbReference type="PROSITE" id="PS50075">
    <property type="entry name" value="CARRIER"/>
    <property type="match status" value="2"/>
</dbReference>
<dbReference type="Gene3D" id="3.30.559.30">
    <property type="entry name" value="Nonribosomal peptide synthetase, condensation domain"/>
    <property type="match status" value="1"/>
</dbReference>
<feature type="region of interest" description="C-terminal hotdog fold" evidence="9">
    <location>
        <begin position="1117"/>
        <end position="1275"/>
    </location>
</feature>
<dbReference type="Pfam" id="PF00698">
    <property type="entry name" value="Acyl_transf_1"/>
    <property type="match status" value="1"/>
</dbReference>
<dbReference type="InterPro" id="IPR020843">
    <property type="entry name" value="ER"/>
</dbReference>
<dbReference type="SMART" id="SM00829">
    <property type="entry name" value="PKS_ER"/>
    <property type="match status" value="1"/>
</dbReference>
<keyword evidence="7" id="KW-0012">Acyltransferase</keyword>
<feature type="active site" description="Proton donor; for dehydratase activity" evidence="9">
    <location>
        <position position="1181"/>
    </location>
</feature>
<dbReference type="InterPro" id="IPR009081">
    <property type="entry name" value="PP-bd_ACP"/>
</dbReference>
<feature type="region of interest" description="N-terminal hotdog fold" evidence="9">
    <location>
        <begin position="967"/>
        <end position="1102"/>
    </location>
</feature>
<dbReference type="SUPFAM" id="SSF56801">
    <property type="entry name" value="Acetyl-CoA synthetase-like"/>
    <property type="match status" value="1"/>
</dbReference>
<dbReference type="InterPro" id="IPR011032">
    <property type="entry name" value="GroES-like_sf"/>
</dbReference>
<dbReference type="SMART" id="SM00825">
    <property type="entry name" value="PKS_KS"/>
    <property type="match status" value="1"/>
</dbReference>
<dbReference type="PROSITE" id="PS52019">
    <property type="entry name" value="PKS_MFAS_DH"/>
    <property type="match status" value="1"/>
</dbReference>
<dbReference type="Gene3D" id="3.90.180.10">
    <property type="entry name" value="Medium-chain alcohol dehydrogenases, catalytic domain"/>
    <property type="match status" value="1"/>
</dbReference>
<dbReference type="InterPro" id="IPR014031">
    <property type="entry name" value="Ketoacyl_synth_C"/>
</dbReference>
<dbReference type="Gene3D" id="3.10.129.110">
    <property type="entry name" value="Polyketide synthase dehydratase"/>
    <property type="match status" value="1"/>
</dbReference>
<dbReference type="Gene3D" id="3.30.559.10">
    <property type="entry name" value="Chloramphenicol acetyltransferase-like domain"/>
    <property type="match status" value="1"/>
</dbReference>
<dbReference type="InterPro" id="IPR049551">
    <property type="entry name" value="PKS_DH_C"/>
</dbReference>
<keyword evidence="2" id="KW-0597">Phosphoprotein</keyword>
<keyword evidence="1" id="KW-0596">Phosphopantetheine</keyword>
<accession>A0A1L9NL05</accession>
<evidence type="ECO:0000256" key="9">
    <source>
        <dbReference type="PROSITE-ProRule" id="PRU01363"/>
    </source>
</evidence>
<dbReference type="Pfam" id="PF08240">
    <property type="entry name" value="ADH_N"/>
    <property type="match status" value="1"/>
</dbReference>
<evidence type="ECO:0000313" key="14">
    <source>
        <dbReference type="EMBL" id="OJI90000.1"/>
    </source>
</evidence>
<dbReference type="InterPro" id="IPR014043">
    <property type="entry name" value="Acyl_transferase_dom"/>
</dbReference>
<dbReference type="OMA" id="STWSVPH"/>
<dbReference type="SUPFAM" id="SSF52777">
    <property type="entry name" value="CoA-dependent acyltransferases"/>
    <property type="match status" value="2"/>
</dbReference>
<dbReference type="InterPro" id="IPR001227">
    <property type="entry name" value="Ac_transferase_dom_sf"/>
</dbReference>
<dbReference type="GO" id="GO:0005886">
    <property type="term" value="C:plasma membrane"/>
    <property type="evidence" value="ECO:0007669"/>
    <property type="project" value="TreeGrafter"/>
</dbReference>
<dbReference type="InterPro" id="IPR042099">
    <property type="entry name" value="ANL_N_sf"/>
</dbReference>
<dbReference type="InterPro" id="IPR016039">
    <property type="entry name" value="Thiolase-like"/>
</dbReference>
<proteinExistence type="inferred from homology"/>
<keyword evidence="5" id="KW-0521">NADP</keyword>
<dbReference type="Pfam" id="PF00668">
    <property type="entry name" value="Condensation"/>
    <property type="match status" value="1"/>
</dbReference>
<evidence type="ECO:0000256" key="10">
    <source>
        <dbReference type="SAM" id="MobiDB-lite"/>
    </source>
</evidence>
<feature type="region of interest" description="Disordered" evidence="10">
    <location>
        <begin position="2348"/>
        <end position="2385"/>
    </location>
</feature>
<dbReference type="Pfam" id="PF16197">
    <property type="entry name" value="KAsynt_C_assoc"/>
    <property type="match status" value="1"/>
</dbReference>
<dbReference type="SUPFAM" id="SSF51735">
    <property type="entry name" value="NAD(P)-binding Rossmann-fold domains"/>
    <property type="match status" value="3"/>
</dbReference>
<dbReference type="FunFam" id="3.40.366.10:FF:000002">
    <property type="entry name" value="Probable polyketide synthase 2"/>
    <property type="match status" value="1"/>
</dbReference>
<dbReference type="CDD" id="cd05930">
    <property type="entry name" value="A_NRPS"/>
    <property type="match status" value="1"/>
</dbReference>
<dbReference type="OrthoDB" id="329835at2759"/>
<dbReference type="InterPro" id="IPR000873">
    <property type="entry name" value="AMP-dep_synth/lig_dom"/>
</dbReference>
<dbReference type="SUPFAM" id="SSF53901">
    <property type="entry name" value="Thiolase-like"/>
    <property type="match status" value="1"/>
</dbReference>
<dbReference type="GO" id="GO:0004312">
    <property type="term" value="F:fatty acid synthase activity"/>
    <property type="evidence" value="ECO:0007669"/>
    <property type="project" value="TreeGrafter"/>
</dbReference>
<dbReference type="InterPro" id="IPR032821">
    <property type="entry name" value="PKS_assoc"/>
</dbReference>
<dbReference type="Pfam" id="PF00109">
    <property type="entry name" value="ketoacyl-synt"/>
    <property type="match status" value="1"/>
</dbReference>
<dbReference type="SUPFAM" id="SSF52151">
    <property type="entry name" value="FabD/lysophospholipase-like"/>
    <property type="match status" value="1"/>
</dbReference>
<dbReference type="GO" id="GO:0031177">
    <property type="term" value="F:phosphopantetheine binding"/>
    <property type="evidence" value="ECO:0007669"/>
    <property type="project" value="InterPro"/>
</dbReference>
<dbReference type="PANTHER" id="PTHR43775:SF37">
    <property type="entry name" value="SI:DKEY-61P9.11"/>
    <property type="match status" value="1"/>
</dbReference>
<dbReference type="PROSITE" id="PS00455">
    <property type="entry name" value="AMP_BINDING"/>
    <property type="match status" value="1"/>
</dbReference>
<feature type="active site" description="Proton acceptor; for dehydratase activity" evidence="9">
    <location>
        <position position="999"/>
    </location>
</feature>
<dbReference type="PROSITE" id="PS52004">
    <property type="entry name" value="KS3_2"/>
    <property type="match status" value="1"/>
</dbReference>
<dbReference type="Gene3D" id="3.40.366.10">
    <property type="entry name" value="Malonyl-Coenzyme A Acyl Carrier Protein, domain 2"/>
    <property type="match status" value="1"/>
</dbReference>
<evidence type="ECO:0000256" key="7">
    <source>
        <dbReference type="ARBA" id="ARBA00023315"/>
    </source>
</evidence>
<dbReference type="SUPFAM" id="SSF47336">
    <property type="entry name" value="ACP-like"/>
    <property type="match status" value="2"/>
</dbReference>
<dbReference type="PANTHER" id="PTHR43775">
    <property type="entry name" value="FATTY ACID SYNTHASE"/>
    <property type="match status" value="1"/>
</dbReference>
<evidence type="ECO:0008006" key="16">
    <source>
        <dbReference type="Google" id="ProtNLM"/>
    </source>
</evidence>
<dbReference type="GO" id="GO:0006633">
    <property type="term" value="P:fatty acid biosynthetic process"/>
    <property type="evidence" value="ECO:0007669"/>
    <property type="project" value="InterPro"/>
</dbReference>
<feature type="compositionally biased region" description="Basic and acidic residues" evidence="10">
    <location>
        <begin position="3505"/>
        <end position="3514"/>
    </location>
</feature>
<dbReference type="InterPro" id="IPR013149">
    <property type="entry name" value="ADH-like_C"/>
</dbReference>
<keyword evidence="3" id="KW-0436">Ligase</keyword>
<dbReference type="GO" id="GO:1901336">
    <property type="term" value="P:lactone biosynthetic process"/>
    <property type="evidence" value="ECO:0007669"/>
    <property type="project" value="UniProtKB-ARBA"/>
</dbReference>
<feature type="compositionally biased region" description="Basic and acidic residues" evidence="10">
    <location>
        <begin position="1"/>
        <end position="18"/>
    </location>
</feature>
<keyword evidence="15" id="KW-1185">Reference proteome</keyword>
<feature type="compositionally biased region" description="Low complexity" evidence="10">
    <location>
        <begin position="3396"/>
        <end position="3410"/>
    </location>
</feature>
<reference evidence="15" key="1">
    <citation type="journal article" date="2017" name="Genome Biol.">
        <title>Comparative genomics reveals high biological diversity and specific adaptations in the industrially and medically important fungal genus Aspergillus.</title>
        <authorList>
            <person name="de Vries R.P."/>
            <person name="Riley R."/>
            <person name="Wiebenga A."/>
            <person name="Aguilar-Osorio G."/>
            <person name="Amillis S."/>
            <person name="Uchima C.A."/>
            <person name="Anderluh G."/>
            <person name="Asadollahi M."/>
            <person name="Askin M."/>
            <person name="Barry K."/>
            <person name="Battaglia E."/>
            <person name="Bayram O."/>
            <person name="Benocci T."/>
            <person name="Braus-Stromeyer S.A."/>
            <person name="Caldana C."/>
            <person name="Canovas D."/>
            <person name="Cerqueira G.C."/>
            <person name="Chen F."/>
            <person name="Chen W."/>
            <person name="Choi C."/>
            <person name="Clum A."/>
            <person name="Dos Santos R.A."/>
            <person name="Damasio A.R."/>
            <person name="Diallinas G."/>
            <person name="Emri T."/>
            <person name="Fekete E."/>
            <person name="Flipphi M."/>
            <person name="Freyberg S."/>
            <person name="Gallo A."/>
            <person name="Gournas C."/>
            <person name="Habgood R."/>
            <person name="Hainaut M."/>
            <person name="Harispe M.L."/>
            <person name="Henrissat B."/>
            <person name="Hilden K.S."/>
            <person name="Hope R."/>
            <person name="Hossain A."/>
            <person name="Karabika E."/>
            <person name="Karaffa L."/>
            <person name="Karanyi Z."/>
            <person name="Krasevec N."/>
            <person name="Kuo A."/>
            <person name="Kusch H."/>
            <person name="LaButti K."/>
            <person name="Lagendijk E.L."/>
            <person name="Lapidus A."/>
            <person name="Levasseur A."/>
            <person name="Lindquist E."/>
            <person name="Lipzen A."/>
            <person name="Logrieco A.F."/>
            <person name="MacCabe A."/>
            <person name="Maekelae M.R."/>
            <person name="Malavazi I."/>
            <person name="Melin P."/>
            <person name="Meyer V."/>
            <person name="Mielnichuk N."/>
            <person name="Miskei M."/>
            <person name="Molnar A.P."/>
            <person name="Mule G."/>
            <person name="Ngan C.Y."/>
            <person name="Orejas M."/>
            <person name="Orosz E."/>
            <person name="Ouedraogo J.P."/>
            <person name="Overkamp K.M."/>
            <person name="Park H.-S."/>
            <person name="Perrone G."/>
            <person name="Piumi F."/>
            <person name="Punt P.J."/>
            <person name="Ram A.F."/>
            <person name="Ramon A."/>
            <person name="Rauscher S."/>
            <person name="Record E."/>
            <person name="Riano-Pachon D.M."/>
            <person name="Robert V."/>
            <person name="Roehrig J."/>
            <person name="Ruller R."/>
            <person name="Salamov A."/>
            <person name="Salih N.S."/>
            <person name="Samson R.A."/>
            <person name="Sandor E."/>
            <person name="Sanguinetti M."/>
            <person name="Schuetze T."/>
            <person name="Sepcic K."/>
            <person name="Shelest E."/>
            <person name="Sherlock G."/>
            <person name="Sophianopoulou V."/>
            <person name="Squina F.M."/>
            <person name="Sun H."/>
            <person name="Susca A."/>
            <person name="Todd R.B."/>
            <person name="Tsang A."/>
            <person name="Unkles S.E."/>
            <person name="van de Wiele N."/>
            <person name="van Rossen-Uffink D."/>
            <person name="Oliveira J.V."/>
            <person name="Vesth T.C."/>
            <person name="Visser J."/>
            <person name="Yu J.-H."/>
            <person name="Zhou M."/>
            <person name="Andersen M.R."/>
            <person name="Archer D.B."/>
            <person name="Baker S.E."/>
            <person name="Benoit I."/>
            <person name="Brakhage A.A."/>
            <person name="Braus G.H."/>
            <person name="Fischer R."/>
            <person name="Frisvad J.C."/>
            <person name="Goldman G.H."/>
            <person name="Houbraken J."/>
            <person name="Oakley B."/>
            <person name="Pocsi I."/>
            <person name="Scazzocchio C."/>
            <person name="Seiboth B."/>
            <person name="vanKuyk P.A."/>
            <person name="Wortman J."/>
            <person name="Dyer P.S."/>
            <person name="Grigoriev I.V."/>
        </authorList>
    </citation>
    <scope>NUCLEOTIDE SEQUENCE [LARGE SCALE GENOMIC DNA]</scope>
    <source>
        <strain evidence="15">CBS 134.48</strain>
    </source>
</reference>
<dbReference type="InterPro" id="IPR013968">
    <property type="entry name" value="PKS_KR"/>
</dbReference>
<dbReference type="SMART" id="SM00822">
    <property type="entry name" value="PKS_KR"/>
    <property type="match status" value="1"/>
</dbReference>
<dbReference type="InterPro" id="IPR020806">
    <property type="entry name" value="PKS_PP-bd"/>
</dbReference>
<feature type="domain" description="PKS/mFAS DH" evidence="13">
    <location>
        <begin position="967"/>
        <end position="1275"/>
    </location>
</feature>
<dbReference type="InterPro" id="IPR049900">
    <property type="entry name" value="PKS_mFAS_DH"/>
</dbReference>
<dbReference type="InterPro" id="IPR010071">
    <property type="entry name" value="AA_adenyl_dom"/>
</dbReference>
<dbReference type="InterPro" id="IPR016035">
    <property type="entry name" value="Acyl_Trfase/lysoPLipase"/>
</dbReference>
<dbReference type="FunFam" id="3.40.50.720:FF:000209">
    <property type="entry name" value="Polyketide synthase Pks12"/>
    <property type="match status" value="1"/>
</dbReference>
<dbReference type="InterPro" id="IPR020807">
    <property type="entry name" value="PKS_DH"/>
</dbReference>
<dbReference type="InterPro" id="IPR049552">
    <property type="entry name" value="PKS_DH_N"/>
</dbReference>
<dbReference type="Pfam" id="PF07993">
    <property type="entry name" value="NAD_binding_4"/>
    <property type="match status" value="1"/>
</dbReference>
<dbReference type="Gene3D" id="3.40.50.12780">
    <property type="entry name" value="N-terminal domain of ligase-like"/>
    <property type="match status" value="1"/>
</dbReference>
<feature type="region of interest" description="Disordered" evidence="10">
    <location>
        <begin position="3498"/>
        <end position="3520"/>
    </location>
</feature>
<dbReference type="VEuPathDB" id="FungiDB:ASPTUDRAFT_137648"/>
<dbReference type="Pfam" id="PF02801">
    <property type="entry name" value="Ketoacyl-synt_C"/>
    <property type="match status" value="1"/>
</dbReference>
<dbReference type="SMART" id="SM00827">
    <property type="entry name" value="PKS_AT"/>
    <property type="match status" value="1"/>
</dbReference>
<dbReference type="Pfam" id="PF00501">
    <property type="entry name" value="AMP-binding"/>
    <property type="match status" value="1"/>
</dbReference>
<evidence type="ECO:0000313" key="15">
    <source>
        <dbReference type="Proteomes" id="UP000184304"/>
    </source>
</evidence>
<dbReference type="Pfam" id="PF00550">
    <property type="entry name" value="PP-binding"/>
    <property type="match status" value="1"/>
</dbReference>
<dbReference type="InterPro" id="IPR020845">
    <property type="entry name" value="AMP-binding_CS"/>
</dbReference>
<evidence type="ECO:0000256" key="8">
    <source>
        <dbReference type="ARBA" id="ARBA00029443"/>
    </source>
</evidence>
<dbReference type="SUPFAM" id="SSF55048">
    <property type="entry name" value="Probable ACP-binding domain of malonyl-CoA ACP transacylase"/>
    <property type="match status" value="1"/>
</dbReference>
<dbReference type="InterPro" id="IPR016036">
    <property type="entry name" value="Malonyl_transacylase_ACP-bd"/>
</dbReference>
<dbReference type="GO" id="GO:0044550">
    <property type="term" value="P:secondary metabolite biosynthetic process"/>
    <property type="evidence" value="ECO:0007669"/>
    <property type="project" value="UniProtKB-ARBA"/>
</dbReference>
<feature type="compositionally biased region" description="Polar residues" evidence="10">
    <location>
        <begin position="19"/>
        <end position="35"/>
    </location>
</feature>